<evidence type="ECO:0000313" key="2">
    <source>
        <dbReference type="Proteomes" id="UP000494255"/>
    </source>
</evidence>
<keyword evidence="2" id="KW-1185">Reference proteome</keyword>
<sequence length="40" mass="4639">MMLELRMDSFRVGGIKWAVDTFVTGGRDARLLRCDFFQLS</sequence>
<name>A0A6J5A4E5_9BURK</name>
<accession>A0A6J5A4E5</accession>
<gene>
    <name evidence="1" type="ORF">LMG24238_01268</name>
</gene>
<dbReference type="Proteomes" id="UP000494255">
    <property type="component" value="Unassembled WGS sequence"/>
</dbReference>
<protein>
    <submittedName>
        <fullName evidence="1">Uncharacterized protein</fullName>
    </submittedName>
</protein>
<evidence type="ECO:0000313" key="1">
    <source>
        <dbReference type="EMBL" id="CAB3653397.1"/>
    </source>
</evidence>
<dbReference type="EMBL" id="CADIKC010000001">
    <property type="protein sequence ID" value="CAB3653397.1"/>
    <property type="molecule type" value="Genomic_DNA"/>
</dbReference>
<organism evidence="1 2">
    <name type="scientific">Paraburkholderia sediminicola</name>
    <dbReference type="NCBI Taxonomy" id="458836"/>
    <lineage>
        <taxon>Bacteria</taxon>
        <taxon>Pseudomonadati</taxon>
        <taxon>Pseudomonadota</taxon>
        <taxon>Betaproteobacteria</taxon>
        <taxon>Burkholderiales</taxon>
        <taxon>Burkholderiaceae</taxon>
        <taxon>Paraburkholderia</taxon>
    </lineage>
</organism>
<reference evidence="1 2" key="1">
    <citation type="submission" date="2020-04" db="EMBL/GenBank/DDBJ databases">
        <authorList>
            <person name="De Canck E."/>
        </authorList>
    </citation>
    <scope>NUCLEOTIDE SEQUENCE [LARGE SCALE GENOMIC DNA]</scope>
    <source>
        <strain evidence="1 2">LMG 24238</strain>
    </source>
</reference>
<proteinExistence type="predicted"/>
<dbReference type="AlphaFoldDB" id="A0A6J5A4E5"/>